<name>D5GDX6_TUBMM</name>
<feature type="non-terminal residue" evidence="8">
    <location>
        <position position="498"/>
    </location>
</feature>
<dbReference type="InterPro" id="IPR040000">
    <property type="entry name" value="NOP9"/>
</dbReference>
<feature type="region of interest" description="Disordered" evidence="7">
    <location>
        <begin position="46"/>
        <end position="91"/>
    </location>
</feature>
<evidence type="ECO:0000256" key="6">
    <source>
        <dbReference type="ARBA" id="ARBA00031929"/>
    </source>
</evidence>
<comment type="subcellular location">
    <subcellularLocation>
        <location evidence="1">Nucleus</location>
        <location evidence="1">Nucleolus</location>
    </subcellularLocation>
</comment>
<keyword evidence="3" id="KW-0677">Repeat</keyword>
<dbReference type="AlphaFoldDB" id="D5GDX6"/>
<dbReference type="GO" id="GO:0000480">
    <property type="term" value="P:endonucleolytic cleavage in 5'-ETS of tricistronic rRNA transcript (SSU-rRNA, 5.8S rRNA, LSU-rRNA)"/>
    <property type="evidence" value="ECO:0007669"/>
    <property type="project" value="TreeGrafter"/>
</dbReference>
<dbReference type="RefSeq" id="XP_002838528.1">
    <property type="nucleotide sequence ID" value="XM_002838482.1"/>
</dbReference>
<evidence type="ECO:0000256" key="1">
    <source>
        <dbReference type="ARBA" id="ARBA00004604"/>
    </source>
</evidence>
<evidence type="ECO:0000256" key="7">
    <source>
        <dbReference type="SAM" id="MobiDB-lite"/>
    </source>
</evidence>
<dbReference type="InParanoid" id="D5GDX6"/>
<dbReference type="eggNOG" id="KOG2188">
    <property type="taxonomic scope" value="Eukaryota"/>
</dbReference>
<feature type="compositionally biased region" description="Basic and acidic residues" evidence="7">
    <location>
        <begin position="74"/>
        <end position="88"/>
    </location>
</feature>
<dbReference type="GO" id="GO:0000056">
    <property type="term" value="P:ribosomal small subunit export from nucleus"/>
    <property type="evidence" value="ECO:0007669"/>
    <property type="project" value="TreeGrafter"/>
</dbReference>
<evidence type="ECO:0000256" key="4">
    <source>
        <dbReference type="ARBA" id="ARBA00024893"/>
    </source>
</evidence>
<evidence type="ECO:0000313" key="9">
    <source>
        <dbReference type="Proteomes" id="UP000006911"/>
    </source>
</evidence>
<dbReference type="Gene3D" id="1.25.10.10">
    <property type="entry name" value="Leucine-rich Repeat Variant"/>
    <property type="match status" value="2"/>
</dbReference>
<dbReference type="SUPFAM" id="SSF48371">
    <property type="entry name" value="ARM repeat"/>
    <property type="match status" value="1"/>
</dbReference>
<organism evidence="8 9">
    <name type="scientific">Tuber melanosporum (strain Mel28)</name>
    <name type="common">Perigord black truffle</name>
    <dbReference type="NCBI Taxonomy" id="656061"/>
    <lineage>
        <taxon>Eukaryota</taxon>
        <taxon>Fungi</taxon>
        <taxon>Dikarya</taxon>
        <taxon>Ascomycota</taxon>
        <taxon>Pezizomycotina</taxon>
        <taxon>Pezizomycetes</taxon>
        <taxon>Pezizales</taxon>
        <taxon>Tuberaceae</taxon>
        <taxon>Tuber</taxon>
    </lineage>
</organism>
<sequence length="498" mass="55196">MPVSTCPLKQDEKQCRVRANDVPSLACISAMRLNKQTIIPPQISFANFKKTNPPTERTSTPENMPKEAKKRGRRAEMKRKEAAKKEQPENTPQVVALAKEAGHFYGVYDGGEVGGEEDTHFYGLLTEDESEYFRKADEILELNQFGGENERALFIANVWKEADGKELKIANSQGCSRLLEKLILMSSPSQLRSLWQKFTGHFLNLAQHRFASHCCEMLFQRSVGIASKETQDDYVDDTATDVFFASMESSFLCMLSELEPQLKHLCTDRFASHIVRGLLLLLSGQPVSSSDLVQSRKKERITLSAGVAPIPEPAEKIPVPQSFHDAVGKILAATAGSMSTEEIRSMAVHQIGGPTLQVLMQLEMGRSRKDRKTKGASKEGTLLGKLTGISTEDEKSGESESSSFFNNLLYDPVGSHLAEKIVVCAPKKVFNKLYNAFFKGRIGSLARNETAGFAVQRILERLEKHMLEEALGEILPQVKGLIERSQVAVVKALIDCCA</sequence>
<protein>
    <recommendedName>
        <fullName evidence="2">Nucleolar protein 9</fullName>
    </recommendedName>
    <alternativeName>
        <fullName evidence="5 6">Pumilio domain-containing protein NOP9</fullName>
    </alternativeName>
</protein>
<dbReference type="FunCoup" id="D5GDX6">
    <property type="interactions" value="875"/>
</dbReference>
<dbReference type="InterPro" id="IPR016024">
    <property type="entry name" value="ARM-type_fold"/>
</dbReference>
<evidence type="ECO:0000256" key="2">
    <source>
        <dbReference type="ARBA" id="ARBA00016427"/>
    </source>
</evidence>
<accession>D5GDX6</accession>
<dbReference type="SMART" id="SM00025">
    <property type="entry name" value="Pumilio"/>
    <property type="match status" value="5"/>
</dbReference>
<dbReference type="Proteomes" id="UP000006911">
    <property type="component" value="Unassembled WGS sequence"/>
</dbReference>
<dbReference type="KEGG" id="tml:GSTUM_00006325001"/>
<dbReference type="GO" id="GO:0003723">
    <property type="term" value="F:RNA binding"/>
    <property type="evidence" value="ECO:0007669"/>
    <property type="project" value="InterPro"/>
</dbReference>
<feature type="region of interest" description="Disordered" evidence="7">
    <location>
        <begin position="366"/>
        <end position="401"/>
    </location>
</feature>
<dbReference type="GO" id="GO:0005730">
    <property type="term" value="C:nucleolus"/>
    <property type="evidence" value="ECO:0007669"/>
    <property type="project" value="UniProtKB-SubCell"/>
</dbReference>
<dbReference type="GeneID" id="9184514"/>
<dbReference type="PANTHER" id="PTHR13102:SF0">
    <property type="entry name" value="NUCLEOLAR PROTEIN 9"/>
    <property type="match status" value="1"/>
</dbReference>
<dbReference type="PANTHER" id="PTHR13102">
    <property type="entry name" value="NUCLEOLAR PROTEIN 9"/>
    <property type="match status" value="1"/>
</dbReference>
<evidence type="ECO:0000256" key="5">
    <source>
        <dbReference type="ARBA" id="ARBA00030932"/>
    </source>
</evidence>
<proteinExistence type="predicted"/>
<dbReference type="InterPro" id="IPR011989">
    <property type="entry name" value="ARM-like"/>
</dbReference>
<dbReference type="InterPro" id="IPR001313">
    <property type="entry name" value="Pumilio_RNA-bd_rpt"/>
</dbReference>
<dbReference type="GO" id="GO:0030686">
    <property type="term" value="C:90S preribosome"/>
    <property type="evidence" value="ECO:0007669"/>
    <property type="project" value="TreeGrafter"/>
</dbReference>
<evidence type="ECO:0000313" key="8">
    <source>
        <dbReference type="EMBL" id="CAZ82719.1"/>
    </source>
</evidence>
<comment type="function">
    <text evidence="4">RNA-binding nucleolar protein required for pre-rRNA processing. Involved in production of 18S rRNA and assembly of small ribosomal subunit.</text>
</comment>
<feature type="compositionally biased region" description="Polar residues" evidence="7">
    <location>
        <begin position="49"/>
        <end position="62"/>
    </location>
</feature>
<dbReference type="GO" id="GO:0000447">
    <property type="term" value="P:endonucleolytic cleavage in ITS1 to separate SSU-rRNA from 5.8S rRNA and LSU-rRNA from tricistronic rRNA transcript (SSU-rRNA, 5.8S rRNA, LSU-rRNA)"/>
    <property type="evidence" value="ECO:0007669"/>
    <property type="project" value="TreeGrafter"/>
</dbReference>
<keyword evidence="9" id="KW-1185">Reference proteome</keyword>
<gene>
    <name evidence="8" type="ORF">GSTUM_00006325001</name>
</gene>
<dbReference type="GO" id="GO:0000472">
    <property type="term" value="P:endonucleolytic cleavage to generate mature 5'-end of SSU-rRNA from (SSU-rRNA, 5.8S rRNA, LSU-rRNA)"/>
    <property type="evidence" value="ECO:0007669"/>
    <property type="project" value="TreeGrafter"/>
</dbReference>
<dbReference type="HOGENOM" id="CLU_008720_1_1_1"/>
<reference evidence="8 9" key="1">
    <citation type="journal article" date="2010" name="Nature">
        <title>Perigord black truffle genome uncovers evolutionary origins and mechanisms of symbiosis.</title>
        <authorList>
            <person name="Martin F."/>
            <person name="Kohler A."/>
            <person name="Murat C."/>
            <person name="Balestrini R."/>
            <person name="Coutinho P.M."/>
            <person name="Jaillon O."/>
            <person name="Montanini B."/>
            <person name="Morin E."/>
            <person name="Noel B."/>
            <person name="Percudani R."/>
            <person name="Porcel B."/>
            <person name="Rubini A."/>
            <person name="Amicucci A."/>
            <person name="Amselem J."/>
            <person name="Anthouard V."/>
            <person name="Arcioni S."/>
            <person name="Artiguenave F."/>
            <person name="Aury J.M."/>
            <person name="Ballario P."/>
            <person name="Bolchi A."/>
            <person name="Brenna A."/>
            <person name="Brun A."/>
            <person name="Buee M."/>
            <person name="Cantarel B."/>
            <person name="Chevalier G."/>
            <person name="Couloux A."/>
            <person name="Da Silva C."/>
            <person name="Denoeud F."/>
            <person name="Duplessis S."/>
            <person name="Ghignone S."/>
            <person name="Hilselberger B."/>
            <person name="Iotti M."/>
            <person name="Marcais B."/>
            <person name="Mello A."/>
            <person name="Miranda M."/>
            <person name="Pacioni G."/>
            <person name="Quesneville H."/>
            <person name="Riccioni C."/>
            <person name="Ruotolo R."/>
            <person name="Splivallo R."/>
            <person name="Stocchi V."/>
            <person name="Tisserant E."/>
            <person name="Viscomi A.R."/>
            <person name="Zambonelli A."/>
            <person name="Zampieri E."/>
            <person name="Henrissat B."/>
            <person name="Lebrun M.H."/>
            <person name="Paolocci F."/>
            <person name="Bonfante P."/>
            <person name="Ottonello S."/>
            <person name="Wincker P."/>
        </authorList>
    </citation>
    <scope>NUCLEOTIDE SEQUENCE [LARGE SCALE GENOMIC DNA]</scope>
    <source>
        <strain evidence="8 9">Mel28</strain>
    </source>
</reference>
<dbReference type="STRING" id="656061.D5GDX6"/>
<dbReference type="OMA" id="PRMESEF"/>
<dbReference type="GO" id="GO:0030688">
    <property type="term" value="C:preribosome, small subunit precursor"/>
    <property type="evidence" value="ECO:0007669"/>
    <property type="project" value="TreeGrafter"/>
</dbReference>
<dbReference type="Pfam" id="PF22493">
    <property type="entry name" value="PUF_NOP9"/>
    <property type="match status" value="1"/>
</dbReference>
<dbReference type="EMBL" id="FN430153">
    <property type="protein sequence ID" value="CAZ82719.1"/>
    <property type="molecule type" value="Genomic_DNA"/>
</dbReference>
<evidence type="ECO:0000256" key="3">
    <source>
        <dbReference type="ARBA" id="ARBA00022737"/>
    </source>
</evidence>